<dbReference type="EMBL" id="UPXP01000024">
    <property type="protein sequence ID" value="VBB40596.1"/>
    <property type="molecule type" value="Genomic_DNA"/>
</dbReference>
<name>A0A652ZXT1_9SPIR</name>
<accession>A0A652ZXT1</accession>
<reference evidence="1" key="1">
    <citation type="submission" date="2018-07" db="EMBL/GenBank/DDBJ databases">
        <authorList>
            <consortium name="Genoscope - CEA"/>
            <person name="William W."/>
        </authorList>
    </citation>
    <scope>NUCLEOTIDE SEQUENCE</scope>
    <source>
        <strain evidence="1">IK1</strain>
    </source>
</reference>
<evidence type="ECO:0000313" key="1">
    <source>
        <dbReference type="EMBL" id="VBB40596.1"/>
    </source>
</evidence>
<proteinExistence type="predicted"/>
<gene>
    <name evidence="1" type="ORF">TRIP_E300123</name>
</gene>
<organism evidence="1">
    <name type="scientific">uncultured Spirochaetota bacterium</name>
    <dbReference type="NCBI Taxonomy" id="460511"/>
    <lineage>
        <taxon>Bacteria</taxon>
        <taxon>Pseudomonadati</taxon>
        <taxon>Spirochaetota</taxon>
        <taxon>environmental samples</taxon>
    </lineage>
</organism>
<protein>
    <submittedName>
        <fullName evidence="1">Uncharacterized protein</fullName>
    </submittedName>
</protein>
<dbReference type="AlphaFoldDB" id="A0A652ZXT1"/>
<sequence>MAIFSFFYPRGHGYPLGFHRQLSIDLAAALLVKNKGAGLADFYFHIQPVARKYGFPEAGRTYLGEYEKPLGFYAKEFGAHAPGLGKGLDEENPGHHRVFGKMPGEKELFGLEKPGSDNCLPPGSGFIHEQKGAPMRYILFNRIHYSILFRR</sequence>